<protein>
    <submittedName>
        <fullName evidence="2">Predicted ATPase</fullName>
    </submittedName>
</protein>
<dbReference type="InterPro" id="IPR002182">
    <property type="entry name" value="NB-ARC"/>
</dbReference>
<gene>
    <name evidence="2" type="ORF">SAMN05216174_11381</name>
</gene>
<dbReference type="GO" id="GO:0003677">
    <property type="term" value="F:DNA binding"/>
    <property type="evidence" value="ECO:0007669"/>
    <property type="project" value="InterPro"/>
</dbReference>
<dbReference type="Gene3D" id="3.40.50.300">
    <property type="entry name" value="P-loop containing nucleotide triphosphate hydrolases"/>
    <property type="match status" value="1"/>
</dbReference>
<dbReference type="SUPFAM" id="SSF46894">
    <property type="entry name" value="C-terminal effector domain of the bipartite response regulators"/>
    <property type="match status" value="1"/>
</dbReference>
<dbReference type="CDD" id="cd06170">
    <property type="entry name" value="LuxR_C_like"/>
    <property type="match status" value="1"/>
</dbReference>
<organism evidence="2 3">
    <name type="scientific">Actinokineospora iranica</name>
    <dbReference type="NCBI Taxonomy" id="1271860"/>
    <lineage>
        <taxon>Bacteria</taxon>
        <taxon>Bacillati</taxon>
        <taxon>Actinomycetota</taxon>
        <taxon>Actinomycetes</taxon>
        <taxon>Pseudonocardiales</taxon>
        <taxon>Pseudonocardiaceae</taxon>
        <taxon>Actinokineospora</taxon>
    </lineage>
</organism>
<dbReference type="InterPro" id="IPR036388">
    <property type="entry name" value="WH-like_DNA-bd_sf"/>
</dbReference>
<dbReference type="OrthoDB" id="9812579at2"/>
<reference evidence="3" key="1">
    <citation type="submission" date="2016-10" db="EMBL/GenBank/DDBJ databases">
        <authorList>
            <person name="Varghese N."/>
            <person name="Submissions S."/>
        </authorList>
    </citation>
    <scope>NUCLEOTIDE SEQUENCE [LARGE SCALE GENOMIC DNA]</scope>
    <source>
        <strain evidence="3">IBRC-M 10403</strain>
    </source>
</reference>
<keyword evidence="3" id="KW-1185">Reference proteome</keyword>
<dbReference type="PANTHER" id="PTHR47691:SF3">
    <property type="entry name" value="HTH-TYPE TRANSCRIPTIONAL REGULATOR RV0890C-RELATED"/>
    <property type="match status" value="1"/>
</dbReference>
<evidence type="ECO:0000313" key="2">
    <source>
        <dbReference type="EMBL" id="SDD56723.1"/>
    </source>
</evidence>
<dbReference type="SMART" id="SM00421">
    <property type="entry name" value="HTH_LUXR"/>
    <property type="match status" value="1"/>
</dbReference>
<dbReference type="InterPro" id="IPR016032">
    <property type="entry name" value="Sig_transdc_resp-reg_C-effctor"/>
</dbReference>
<dbReference type="InterPro" id="IPR000792">
    <property type="entry name" value="Tscrpt_reg_LuxR_C"/>
</dbReference>
<dbReference type="PROSITE" id="PS50043">
    <property type="entry name" value="HTH_LUXR_2"/>
    <property type="match status" value="1"/>
</dbReference>
<dbReference type="GO" id="GO:0006355">
    <property type="term" value="P:regulation of DNA-templated transcription"/>
    <property type="evidence" value="ECO:0007669"/>
    <property type="project" value="InterPro"/>
</dbReference>
<dbReference type="Pfam" id="PF00931">
    <property type="entry name" value="NB-ARC"/>
    <property type="match status" value="1"/>
</dbReference>
<dbReference type="PRINTS" id="PR00038">
    <property type="entry name" value="HTHLUXR"/>
</dbReference>
<feature type="domain" description="HTH luxR-type" evidence="1">
    <location>
        <begin position="757"/>
        <end position="822"/>
    </location>
</feature>
<dbReference type="PANTHER" id="PTHR47691">
    <property type="entry name" value="REGULATOR-RELATED"/>
    <property type="match status" value="1"/>
</dbReference>
<proteinExistence type="predicted"/>
<dbReference type="SUPFAM" id="SSF52540">
    <property type="entry name" value="P-loop containing nucleoside triphosphate hydrolases"/>
    <property type="match status" value="1"/>
</dbReference>
<evidence type="ECO:0000259" key="1">
    <source>
        <dbReference type="PROSITE" id="PS50043"/>
    </source>
</evidence>
<dbReference type="Pfam" id="PF00196">
    <property type="entry name" value="GerE"/>
    <property type="match status" value="1"/>
</dbReference>
<evidence type="ECO:0000313" key="3">
    <source>
        <dbReference type="Proteomes" id="UP000199501"/>
    </source>
</evidence>
<accession>A0A1G6VTG5</accession>
<dbReference type="InterPro" id="IPR027417">
    <property type="entry name" value="P-loop_NTPase"/>
</dbReference>
<dbReference type="GO" id="GO:0043531">
    <property type="term" value="F:ADP binding"/>
    <property type="evidence" value="ECO:0007669"/>
    <property type="project" value="InterPro"/>
</dbReference>
<dbReference type="EMBL" id="FMZZ01000013">
    <property type="protein sequence ID" value="SDD56723.1"/>
    <property type="molecule type" value="Genomic_DNA"/>
</dbReference>
<sequence length="827" mass="89893">MISGGVAHEALRGCRLTHTQEHETQENDGRPFRAPYVSGQIEGLGGIRAQPGPLVGREELIERGLNLLGQRSWLSLTGQGGVGKTRLALELAQRAARASLFADGVVLVGLASLAAAGPDDSVERVRSHVLSEVLKALGLPDNTDARGAECKLREWLIDREVLLVLDNCEHVATGVRALVPELLTYRSKLRVLTTSRDRLEHGERVLRVPPLPYRGAQGQEAPPAVSLLVDLAANRDLVLDPQDPDVLELSRLLGGLPLAIVLAVANLEGRGIRPLIKRLHEDPLALRDTLVHSAPQHRSLRAVMDWSLKRLTDDERAMWSIAAEFRGHFTIEDAEKLGARLGFDQDTVAVLVGRLLHRSLLESQPGSDRTRLLMPYTVRAYGLGLEPEGITRDRIKAAHAGLYAHQAAQAAASWYGPDERRILRELQESRADARAALTHYLSDAETVHEGLRLAINRSKVRVGIFGGQLRQDRQEVGDALAAIARHRPGEHTALEVEAHALGAFLELCLGQRAEGVRQLGRAHDLHAVVGGEVPPWLTLADGFAQWLSPDAAHARTAAEALDEAVLAAREHGSPGDHVLARMFSVLAAGFDRSRGAVEQAQVYLAQTEEAGSEWAACWAGIALAIAEHQDGRPGRAAKVLRPVLAVLHDMNEMWGRVWAAWITACAAAESGHVADAVRLFGAVSTMLRSIGVDLDGLPPWVRTQQAAKVRCLAELGTQGLHQLRAEGEHLDIDQAVNLALRLLEKIEDDAEADTDADLATTEKLTRRELEVTLLIIDGLTDAQIAERLFLSIRTVENHGAKARAKLGAPNRTALAARYAEMIEKGEL</sequence>
<dbReference type="PRINTS" id="PR00364">
    <property type="entry name" value="DISEASERSIST"/>
</dbReference>
<dbReference type="Gene3D" id="1.10.10.10">
    <property type="entry name" value="Winged helix-like DNA-binding domain superfamily/Winged helix DNA-binding domain"/>
    <property type="match status" value="1"/>
</dbReference>
<dbReference type="AlphaFoldDB" id="A0A1G6VTG5"/>
<dbReference type="STRING" id="1271860.SAMN05216174_11381"/>
<dbReference type="Proteomes" id="UP000199501">
    <property type="component" value="Unassembled WGS sequence"/>
</dbReference>
<name>A0A1G6VTG5_9PSEU</name>